<dbReference type="GO" id="GO:0009313">
    <property type="term" value="P:oligosaccharide catabolic process"/>
    <property type="evidence" value="ECO:0007669"/>
    <property type="project" value="TreeGrafter"/>
</dbReference>
<proteinExistence type="predicted"/>
<evidence type="ECO:0000259" key="1">
    <source>
        <dbReference type="SMART" id="SM00642"/>
    </source>
</evidence>
<dbReference type="RefSeq" id="WP_154328902.1">
    <property type="nucleotide sequence ID" value="NZ_CP045696.1"/>
</dbReference>
<feature type="domain" description="Glycosyl hydrolase family 13 catalytic" evidence="1">
    <location>
        <begin position="10"/>
        <end position="451"/>
    </location>
</feature>
<keyword evidence="3" id="KW-1185">Reference proteome</keyword>
<dbReference type="CDD" id="cd11349">
    <property type="entry name" value="AmyAc_3"/>
    <property type="match status" value="1"/>
</dbReference>
<sequence>MNANKIIIYQLLPRLFSNTCSRNIYNGTIDQNGVGKLNDINDKVLGSIHELGVTHLWYTGVIEHATKTDYSAYGIASSNPHVVKGNAGSPYAIRDYYDIDPDLAVDVTNRRNEFEQLVQRTHKAGMSVIIDFVPNHVARQYHSDAAPKGVRDLGADDNKNMFFSPANNFFYITGQHFAPSVDMGIGPDRYIEYPAKATGNDCYNATPGAGDWYETVKLNYGVDPWNGSKHFVPTPGTWRKMLDILMYWASKGIDGFRCDMAHMVPVEFWQWAIGAVKQKYPHIIFIAEIYDVNLYHSYIHTGGFDYLYDKVTLYDALCGVLAGQLPASEITKCWQTVDGMKEHMLNFLENHDEQRIASYQKAGNAHHVVPALVVSATLTTCPFMLYAGQELGEKGAGAQGFSGNDGRTSIFDYCSIPTVRRWYNNGKCTLANLSPDEKSLRKIYQKIMKIATTEKAIAQGSLFDLMYVNYGNLDPTRHYVYMRNYGKESIIIGCNFGPSPASIDIDVPAHAFDTLHIKPGTYMMTELVTRHKRKSLFTDHDKLHLDIEPYGTVLWKFKVN</sequence>
<organism evidence="2 3">
    <name type="scientific">Sodaliphilus pleomorphus</name>
    <dbReference type="NCBI Taxonomy" id="2606626"/>
    <lineage>
        <taxon>Bacteria</taxon>
        <taxon>Pseudomonadati</taxon>
        <taxon>Bacteroidota</taxon>
        <taxon>Bacteroidia</taxon>
        <taxon>Bacteroidales</taxon>
        <taxon>Muribaculaceae</taxon>
        <taxon>Sodaliphilus</taxon>
    </lineage>
</organism>
<dbReference type="PANTHER" id="PTHR10357">
    <property type="entry name" value="ALPHA-AMYLASE FAMILY MEMBER"/>
    <property type="match status" value="1"/>
</dbReference>
<dbReference type="InterPro" id="IPR017853">
    <property type="entry name" value="GH"/>
</dbReference>
<comment type="caution">
    <text evidence="2">The sequence shown here is derived from an EMBL/GenBank/DDBJ whole genome shotgun (WGS) entry which is preliminary data.</text>
</comment>
<name>A0A6L5XFD1_9BACT</name>
<dbReference type="PANTHER" id="PTHR10357:SF205">
    <property type="entry name" value="O-GLYCOSYL HYDROLASE FAMILY 13"/>
    <property type="match status" value="1"/>
</dbReference>
<accession>A0A6L5XFD1</accession>
<dbReference type="SUPFAM" id="SSF51445">
    <property type="entry name" value="(Trans)glycosidases"/>
    <property type="match status" value="1"/>
</dbReference>
<gene>
    <name evidence="2" type="ORF">FYJ29_08960</name>
</gene>
<dbReference type="InterPro" id="IPR006047">
    <property type="entry name" value="GH13_cat_dom"/>
</dbReference>
<protein>
    <submittedName>
        <fullName evidence="2">Alpha-amylase</fullName>
    </submittedName>
</protein>
<dbReference type="AlphaFoldDB" id="A0A6L5XFD1"/>
<evidence type="ECO:0000313" key="2">
    <source>
        <dbReference type="EMBL" id="MSS17882.1"/>
    </source>
</evidence>
<dbReference type="Proteomes" id="UP000483362">
    <property type="component" value="Unassembled WGS sequence"/>
</dbReference>
<dbReference type="SUPFAM" id="SSF51011">
    <property type="entry name" value="Glycosyl hydrolase domain"/>
    <property type="match status" value="1"/>
</dbReference>
<reference evidence="2 3" key="1">
    <citation type="submission" date="2019-08" db="EMBL/GenBank/DDBJ databases">
        <title>In-depth cultivation of the pig gut microbiome towards novel bacterial diversity and tailored functional studies.</title>
        <authorList>
            <person name="Wylensek D."/>
            <person name="Hitch T.C.A."/>
            <person name="Clavel T."/>
        </authorList>
    </citation>
    <scope>NUCLEOTIDE SEQUENCE [LARGE SCALE GENOMIC DNA]</scope>
    <source>
        <strain evidence="2 3">Oil-RF-744-WCA-WT-10</strain>
    </source>
</reference>
<dbReference type="EMBL" id="VULT01000013">
    <property type="protein sequence ID" value="MSS17882.1"/>
    <property type="molecule type" value="Genomic_DNA"/>
</dbReference>
<evidence type="ECO:0000313" key="3">
    <source>
        <dbReference type="Proteomes" id="UP000483362"/>
    </source>
</evidence>
<dbReference type="SMART" id="SM00642">
    <property type="entry name" value="Aamy"/>
    <property type="match status" value="1"/>
</dbReference>
<dbReference type="Gene3D" id="3.20.20.80">
    <property type="entry name" value="Glycosidases"/>
    <property type="match status" value="2"/>
</dbReference>
<dbReference type="GO" id="GO:0004556">
    <property type="term" value="F:alpha-amylase activity"/>
    <property type="evidence" value="ECO:0007669"/>
    <property type="project" value="TreeGrafter"/>
</dbReference>
<dbReference type="Pfam" id="PF00128">
    <property type="entry name" value="Alpha-amylase"/>
    <property type="match status" value="2"/>
</dbReference>